<sequence length="43" mass="5099">MNENKKWQLDGDQNEASKTWIASLSEEEIERSMSDEFSYLDED</sequence>
<reference evidence="1 2" key="1">
    <citation type="journal article" date="2011" name="J. Bacteriol.">
        <title>Complete genome of the cellulolytic ruminal bacterium Ruminococcus albus 7.</title>
        <authorList>
            <person name="Suen G."/>
            <person name="Stevenson D.M."/>
            <person name="Bruce D.C."/>
            <person name="Chertkov O."/>
            <person name="Copeland A."/>
            <person name="Cheng J.F."/>
            <person name="Detter C."/>
            <person name="Detter J.C."/>
            <person name="Goodwin L.A."/>
            <person name="Han C.S."/>
            <person name="Hauser L.J."/>
            <person name="Ivanova N.N."/>
            <person name="Kyrpides N.C."/>
            <person name="Land M.L."/>
            <person name="Lapidus A."/>
            <person name="Lucas S."/>
            <person name="Ovchinnikova G."/>
            <person name="Pitluck S."/>
            <person name="Tapia R."/>
            <person name="Woyke T."/>
            <person name="Boyum J."/>
            <person name="Mead D."/>
            <person name="Weimer P.J."/>
        </authorList>
    </citation>
    <scope>NUCLEOTIDE SEQUENCE [LARGE SCALE GENOMIC DNA]</scope>
    <source>
        <strain evidence="2">ATCC 27210 / DSM 20455 / JCM 14654 / NCDO 2250 / 7</strain>
    </source>
</reference>
<dbReference type="HOGENOM" id="CLU_3239155_0_0_9"/>
<dbReference type="EMBL" id="CP002403">
    <property type="protein sequence ID" value="ADU22190.1"/>
    <property type="molecule type" value="Genomic_DNA"/>
</dbReference>
<dbReference type="Proteomes" id="UP000006919">
    <property type="component" value="Chromosome"/>
</dbReference>
<name>E6UIC9_RUMA7</name>
<gene>
    <name evidence="1" type="ordered locus">Rumal_1690</name>
</gene>
<protein>
    <submittedName>
        <fullName evidence="1">Uncharacterized protein</fullName>
    </submittedName>
</protein>
<organism evidence="1 2">
    <name type="scientific">Ruminococcus albus (strain ATCC 27210 / DSM 20455 / JCM 14654 / NCDO 2250 / 7)</name>
    <dbReference type="NCBI Taxonomy" id="697329"/>
    <lineage>
        <taxon>Bacteria</taxon>
        <taxon>Bacillati</taxon>
        <taxon>Bacillota</taxon>
        <taxon>Clostridia</taxon>
        <taxon>Eubacteriales</taxon>
        <taxon>Oscillospiraceae</taxon>
        <taxon>Ruminococcus</taxon>
    </lineage>
</organism>
<accession>E6UIC9</accession>
<evidence type="ECO:0000313" key="1">
    <source>
        <dbReference type="EMBL" id="ADU22190.1"/>
    </source>
</evidence>
<dbReference type="STRING" id="697329.Rumal_1690"/>
<dbReference type="KEGG" id="ral:Rumal_1690"/>
<proteinExistence type="predicted"/>
<evidence type="ECO:0000313" key="2">
    <source>
        <dbReference type="Proteomes" id="UP000006919"/>
    </source>
</evidence>
<dbReference type="RefSeq" id="WP_013498355.1">
    <property type="nucleotide sequence ID" value="NC_014833.1"/>
</dbReference>
<dbReference type="AlphaFoldDB" id="E6UIC9"/>